<reference evidence="3 4" key="1">
    <citation type="submission" date="2018-03" db="EMBL/GenBank/DDBJ databases">
        <title>Genomic Encyclopedia of Type Strains, Phase III (KMG-III): the genomes of soil and plant-associated and newly described type strains.</title>
        <authorList>
            <person name="Whitman W."/>
        </authorList>
    </citation>
    <scope>NUCLEOTIDE SEQUENCE [LARGE SCALE GENOMIC DNA]</scope>
    <source>
        <strain evidence="3 4">CGMCC 1.9313</strain>
    </source>
</reference>
<dbReference type="OrthoDB" id="49490at2"/>
<evidence type="ECO:0000313" key="3">
    <source>
        <dbReference type="EMBL" id="PRY54391.1"/>
    </source>
</evidence>
<dbReference type="RefSeq" id="WP_106291551.1">
    <property type="nucleotide sequence ID" value="NZ_PVTH01000002.1"/>
</dbReference>
<dbReference type="InterPro" id="IPR008928">
    <property type="entry name" value="6-hairpin_glycosidase_sf"/>
</dbReference>
<dbReference type="AlphaFoldDB" id="A0A2T0U8Y2"/>
<dbReference type="InterPro" id="IPR012341">
    <property type="entry name" value="6hp_glycosidase-like_sf"/>
</dbReference>
<protein>
    <submittedName>
        <fullName evidence="3">Uncharacterized protein DUF4450</fullName>
    </submittedName>
</protein>
<comment type="caution">
    <text evidence="3">The sequence shown here is derived from an EMBL/GenBank/DDBJ whole genome shotgun (WGS) entry which is preliminary data.</text>
</comment>
<dbReference type="GO" id="GO:0005975">
    <property type="term" value="P:carbohydrate metabolic process"/>
    <property type="evidence" value="ECO:0007669"/>
    <property type="project" value="InterPro"/>
</dbReference>
<dbReference type="Proteomes" id="UP000238034">
    <property type="component" value="Unassembled WGS sequence"/>
</dbReference>
<name>A0A2T0U8Y2_9SPHI</name>
<dbReference type="Pfam" id="PF14614">
    <property type="entry name" value="DUF4450"/>
    <property type="match status" value="1"/>
</dbReference>
<dbReference type="SUPFAM" id="SSF48208">
    <property type="entry name" value="Six-hairpin glycosidases"/>
    <property type="match status" value="1"/>
</dbReference>
<dbReference type="CDD" id="cd11747">
    <property type="entry name" value="GH94N_like_1"/>
    <property type="match status" value="1"/>
</dbReference>
<feature type="chain" id="PRO_5015479129" evidence="1">
    <location>
        <begin position="23"/>
        <end position="1208"/>
    </location>
</feature>
<keyword evidence="4" id="KW-1185">Reference proteome</keyword>
<dbReference type="Gene3D" id="1.50.10.10">
    <property type="match status" value="1"/>
</dbReference>
<organism evidence="3 4">
    <name type="scientific">Arcticibacter pallidicorallinus</name>
    <dbReference type="NCBI Taxonomy" id="1259464"/>
    <lineage>
        <taxon>Bacteria</taxon>
        <taxon>Pseudomonadati</taxon>
        <taxon>Bacteroidota</taxon>
        <taxon>Sphingobacteriia</taxon>
        <taxon>Sphingobacteriales</taxon>
        <taxon>Sphingobacteriaceae</taxon>
        <taxon>Arcticibacter</taxon>
    </lineage>
</organism>
<sequence>MYKSTLLILAGLLFCGNANINAQSPLASKQLWHQKERSIHYRPDGKDFVLVNGTKRFNRALYGTNTAFRVEAGDLPEFSMYMPGMGGNLQLGLVSGTNSKWIIQAKDIKSIYRPGSMLYEIKDPVLGSGTLHVSVLALADAEGMIIKAAFSGVPENVSLIWAFGGASGKKFSRSGDIGADPESSFYLKPENCQNNNYKLSGKSFQLTYASSQQLTGVLSDNGDIRLADASALESPSSLIKSAAGEFPVVSGTVKMKNAEDTYILIQRPADKGKIKPSDLALKFAQAEQARTTLAQRIQVNTPDPYINTIGGALSVAADGIWESPTFLHGAVAWRMRLNAWRGASVADPLGWHDRALEHFRSYAKSQVLEPERGPVVADTALNLARQEEKMGNSMFSSGYISRNPDNNTVPHHYDMNLVFFDQMMSHFQWTGDLTVAKEMWPVIKRHLDWEKRNFDTDGDGLYDAYCAIWASDALQYSGGGVTHTSSYNYRANKIAAQIARLIGEDSKPYELEAEKIHNAINSTLWMPRKGWYAEYQDLLGLKKLHPVPGLWTIYHAIDSKVPDMFKAYQSLRYVDTQIPRIPILANGLDDKDLYTIPTTNWQPYTWSVNNVALAEVLHTSLAYWQAGRPDEAFKLWKSNILESMYLSSSPGGFQQLSFYDAVRGELYRDFADPIGVAGRTLVEGLFGIEPNALADTLTIRPGLPSAWGYASLKTPDLSFDFKRAELADRYVIEAYRTNPMNLKLEIKAKSDRVKNVRVNGVAVNWKVSERSLGTPSLEIFAGKAAKYTIEVAWDGDSFEQPSVSPALYKELFKAEFKNAKITNVYDPQQILQDAVFKNNKLEALIDSENGHKTFFLKMSQGNFVWWMPVDIEVMKTVELMAPAEQNEESLTFTVKNNGPAVRGELMLKGGSRIVSKIVELPAGGSEEIVVPKEYVSAGTNLMRVEYRPGVYAEKEIINWNALPNQGSIWESVDLSAVFNDKVTNIFKNRYLSPRPVSPTLQLPTQGIGNWCYPLTTANIDDSGLREKAGEKNQIVLPNGIPMATSGLVDANNIAFTSQWDNYPDSIVVPLSGSASHAYLLMAGSTNPMQSRIENGVVQVVYTDGTIDRLPLVNPSNWWPIEQDYINDGYAFNTDSPKPYRVYLKSGQVSRDFKDFISIKGFTERGIDGGAATVLDLALDPKKELKEISVKTLANDVVIGLMSVTLQKI</sequence>
<dbReference type="InterPro" id="IPR035396">
    <property type="entry name" value="Bac_rhamnosid6H"/>
</dbReference>
<keyword evidence="1" id="KW-0732">Signal</keyword>
<evidence type="ECO:0000256" key="1">
    <source>
        <dbReference type="SAM" id="SignalP"/>
    </source>
</evidence>
<dbReference type="InterPro" id="IPR028028">
    <property type="entry name" value="DUF4450"/>
</dbReference>
<evidence type="ECO:0000313" key="4">
    <source>
        <dbReference type="Proteomes" id="UP000238034"/>
    </source>
</evidence>
<dbReference type="EMBL" id="PVTH01000002">
    <property type="protein sequence ID" value="PRY54391.1"/>
    <property type="molecule type" value="Genomic_DNA"/>
</dbReference>
<dbReference type="Pfam" id="PF17389">
    <property type="entry name" value="Bac_rhamnosid6H"/>
    <property type="match status" value="1"/>
</dbReference>
<gene>
    <name evidence="3" type="ORF">B0I27_102157</name>
</gene>
<proteinExistence type="predicted"/>
<feature type="domain" description="Alpha-L-rhamnosidase six-hairpin glycosidase" evidence="2">
    <location>
        <begin position="426"/>
        <end position="533"/>
    </location>
</feature>
<accession>A0A2T0U8Y2</accession>
<feature type="signal peptide" evidence="1">
    <location>
        <begin position="1"/>
        <end position="22"/>
    </location>
</feature>
<evidence type="ECO:0000259" key="2">
    <source>
        <dbReference type="Pfam" id="PF17389"/>
    </source>
</evidence>